<dbReference type="AlphaFoldDB" id="A0A1S2QLA3"/>
<keyword evidence="2" id="KW-1185">Reference proteome</keyword>
<evidence type="ECO:0000313" key="2">
    <source>
        <dbReference type="Proteomes" id="UP000179642"/>
    </source>
</evidence>
<evidence type="ECO:0000313" key="1">
    <source>
        <dbReference type="EMBL" id="OIK06922.1"/>
    </source>
</evidence>
<organism evidence="1 2">
    <name type="scientific">Streptomyces monashensis</name>
    <dbReference type="NCBI Taxonomy" id="1678012"/>
    <lineage>
        <taxon>Bacteria</taxon>
        <taxon>Bacillati</taxon>
        <taxon>Actinomycetota</taxon>
        <taxon>Actinomycetes</taxon>
        <taxon>Kitasatosporales</taxon>
        <taxon>Streptomycetaceae</taxon>
        <taxon>Streptomyces</taxon>
    </lineage>
</organism>
<reference evidence="1 2" key="1">
    <citation type="submission" date="2016-10" db="EMBL/GenBank/DDBJ databases">
        <title>Genome sequence of Streptomyces sp. MUSC 1.</title>
        <authorList>
            <person name="Lee L.-H."/>
            <person name="Ser H.-L."/>
            <person name="Law J.W.-F."/>
        </authorList>
    </citation>
    <scope>NUCLEOTIDE SEQUENCE [LARGE SCALE GENOMIC DNA]</scope>
    <source>
        <strain evidence="1 2">MUSC 1</strain>
    </source>
</reference>
<dbReference type="Proteomes" id="UP000179642">
    <property type="component" value="Unassembled WGS sequence"/>
</dbReference>
<sequence>MGFMTNVLVVYDRSAGHLLHEQEYERRRDAFAARFEAEKEYRDHANIEVVVLSAKSRADLLRTHARYFLSLDELAARMA</sequence>
<proteinExistence type="predicted"/>
<protein>
    <submittedName>
        <fullName evidence="1">Uncharacterized protein</fullName>
    </submittedName>
</protein>
<comment type="caution">
    <text evidence="1">The sequence shown here is derived from an EMBL/GenBank/DDBJ whole genome shotgun (WGS) entry which is preliminary data.</text>
</comment>
<name>A0A1S2QLA3_9ACTN</name>
<dbReference type="EMBL" id="MLYO01000012">
    <property type="protein sequence ID" value="OIK06922.1"/>
    <property type="molecule type" value="Genomic_DNA"/>
</dbReference>
<gene>
    <name evidence="1" type="ORF">BIV23_05415</name>
</gene>
<accession>A0A1S2QLA3</accession>